<gene>
    <name evidence="1" type="ORF">APLA_LOCUS12322</name>
</gene>
<evidence type="ECO:0000313" key="2">
    <source>
        <dbReference type="Proteomes" id="UP000494256"/>
    </source>
</evidence>
<dbReference type="Proteomes" id="UP000494256">
    <property type="component" value="Unassembled WGS sequence"/>
</dbReference>
<evidence type="ECO:0000313" key="1">
    <source>
        <dbReference type="EMBL" id="CAB3248298.1"/>
    </source>
</evidence>
<comment type="caution">
    <text evidence="1">The sequence shown here is derived from an EMBL/GenBank/DDBJ whole genome shotgun (WGS) entry which is preliminary data.</text>
</comment>
<proteinExistence type="predicted"/>
<organism evidence="1 2">
    <name type="scientific">Arctia plantaginis</name>
    <name type="common">Wood tiger moth</name>
    <name type="synonym">Phalaena plantaginis</name>
    <dbReference type="NCBI Taxonomy" id="874455"/>
    <lineage>
        <taxon>Eukaryota</taxon>
        <taxon>Metazoa</taxon>
        <taxon>Ecdysozoa</taxon>
        <taxon>Arthropoda</taxon>
        <taxon>Hexapoda</taxon>
        <taxon>Insecta</taxon>
        <taxon>Pterygota</taxon>
        <taxon>Neoptera</taxon>
        <taxon>Endopterygota</taxon>
        <taxon>Lepidoptera</taxon>
        <taxon>Glossata</taxon>
        <taxon>Ditrysia</taxon>
        <taxon>Noctuoidea</taxon>
        <taxon>Erebidae</taxon>
        <taxon>Arctiinae</taxon>
        <taxon>Arctia</taxon>
    </lineage>
</organism>
<dbReference type="AlphaFoldDB" id="A0A8S1APJ4"/>
<accession>A0A8S1APJ4</accession>
<protein>
    <submittedName>
        <fullName evidence="1">Uncharacterized protein</fullName>
    </submittedName>
</protein>
<sequence length="88" mass="9961">MLWFPCFKPSKSRAPKGLTGFCHHLQTAPLKFSTKIFNILTPAFCTVVHFLRVEDTCLPPGENDDAMMMLYYPVQHHHGVDLLKASSV</sequence>
<name>A0A8S1APJ4_ARCPL</name>
<reference evidence="1 2" key="1">
    <citation type="submission" date="2020-04" db="EMBL/GenBank/DDBJ databases">
        <authorList>
            <person name="Wallbank WR R."/>
            <person name="Pardo Diaz C."/>
            <person name="Kozak K."/>
            <person name="Martin S."/>
            <person name="Jiggins C."/>
            <person name="Moest M."/>
            <person name="Warren A I."/>
            <person name="Byers J.R.P. K."/>
            <person name="Montejo-Kovacevich G."/>
            <person name="Yen C E."/>
        </authorList>
    </citation>
    <scope>NUCLEOTIDE SEQUENCE [LARGE SCALE GENOMIC DNA]</scope>
</reference>
<dbReference type="EMBL" id="CADEBD010000338">
    <property type="protein sequence ID" value="CAB3248298.1"/>
    <property type="molecule type" value="Genomic_DNA"/>
</dbReference>